<dbReference type="AlphaFoldDB" id="A0A2T0TV63"/>
<protein>
    <submittedName>
        <fullName evidence="2">Phosphotransferase family enzyme</fullName>
    </submittedName>
</protein>
<dbReference type="InterPro" id="IPR002575">
    <property type="entry name" value="Aminoglycoside_PTrfase"/>
</dbReference>
<comment type="caution">
    <text evidence="2">The sequence shown here is derived from an EMBL/GenBank/DDBJ whole genome shotgun (WGS) entry which is preliminary data.</text>
</comment>
<dbReference type="Pfam" id="PF01636">
    <property type="entry name" value="APH"/>
    <property type="match status" value="1"/>
</dbReference>
<feature type="domain" description="Aminoglycoside phosphotransferase" evidence="1">
    <location>
        <begin position="56"/>
        <end position="252"/>
    </location>
</feature>
<evidence type="ECO:0000259" key="1">
    <source>
        <dbReference type="Pfam" id="PF01636"/>
    </source>
</evidence>
<organism evidence="2 3">
    <name type="scientific">Geodermatophilus tzadiensis</name>
    <dbReference type="NCBI Taxonomy" id="1137988"/>
    <lineage>
        <taxon>Bacteria</taxon>
        <taxon>Bacillati</taxon>
        <taxon>Actinomycetota</taxon>
        <taxon>Actinomycetes</taxon>
        <taxon>Geodermatophilales</taxon>
        <taxon>Geodermatophilaceae</taxon>
        <taxon>Geodermatophilus</taxon>
    </lineage>
</organism>
<dbReference type="EMBL" id="PVTG01000005">
    <property type="protein sequence ID" value="PRY49592.1"/>
    <property type="molecule type" value="Genomic_DNA"/>
</dbReference>
<dbReference type="Gene3D" id="3.90.1200.10">
    <property type="match status" value="1"/>
</dbReference>
<reference evidence="2 3" key="1">
    <citation type="submission" date="2018-03" db="EMBL/GenBank/DDBJ databases">
        <title>Genomic Encyclopedia of Archaeal and Bacterial Type Strains, Phase II (KMG-II): from individual species to whole genera.</title>
        <authorList>
            <person name="Goeker M."/>
        </authorList>
    </citation>
    <scope>NUCLEOTIDE SEQUENCE [LARGE SCALE GENOMIC DNA]</scope>
    <source>
        <strain evidence="2 3">DSM 45416</strain>
    </source>
</reference>
<dbReference type="SUPFAM" id="SSF56112">
    <property type="entry name" value="Protein kinase-like (PK-like)"/>
    <property type="match status" value="1"/>
</dbReference>
<accession>A0A2T0TV63</accession>
<dbReference type="InterPro" id="IPR011009">
    <property type="entry name" value="Kinase-like_dom_sf"/>
</dbReference>
<evidence type="ECO:0000313" key="3">
    <source>
        <dbReference type="Proteomes" id="UP000239210"/>
    </source>
</evidence>
<gene>
    <name evidence="2" type="ORF">LY71_10536</name>
</gene>
<dbReference type="Proteomes" id="UP000239210">
    <property type="component" value="Unassembled WGS sequence"/>
</dbReference>
<keyword evidence="2" id="KW-0808">Transferase</keyword>
<proteinExistence type="predicted"/>
<name>A0A2T0TV63_9ACTN</name>
<dbReference type="GO" id="GO:0016740">
    <property type="term" value="F:transferase activity"/>
    <property type="evidence" value="ECO:0007669"/>
    <property type="project" value="UniProtKB-KW"/>
</dbReference>
<keyword evidence="3" id="KW-1185">Reference proteome</keyword>
<evidence type="ECO:0000313" key="2">
    <source>
        <dbReference type="EMBL" id="PRY49592.1"/>
    </source>
</evidence>
<dbReference type="OrthoDB" id="179763at2"/>
<sequence>MDHATLTPPTPDEVAAPSGTVGEASAEELQAQSDIRAVLAQLPGFDGPDTVWRWLSGGGAHKNFLVRAGGEQVVVKLWNRMWEGVAVVPPAPIVFHNTRLAGDVGVGAPVVAVIQEPLALVIDFLPGQVMDQSGDNWIPRLAAKARELHDSGVRFANDYNPFAESRKMFAVAHHRGVGSPDDFPDLEREIARVEQVLDLRVNEFVPCHNDLYGANILESGGALRLIDYDLSGMGDRCYDLGFASAYGEMDLDQINRLCESYVGAVDERTVARTRLCAIAANWASVGLWKVALSMADTNDDYDYAGELASSRRRLRAALDADDFGDLLQRARR</sequence>
<dbReference type="RefSeq" id="WP_106276569.1">
    <property type="nucleotide sequence ID" value="NZ_PVTG01000005.1"/>
</dbReference>